<organism evidence="1 2">
    <name type="scientific">Trichonephila inaurata madagascariensis</name>
    <dbReference type="NCBI Taxonomy" id="2747483"/>
    <lineage>
        <taxon>Eukaryota</taxon>
        <taxon>Metazoa</taxon>
        <taxon>Ecdysozoa</taxon>
        <taxon>Arthropoda</taxon>
        <taxon>Chelicerata</taxon>
        <taxon>Arachnida</taxon>
        <taxon>Araneae</taxon>
        <taxon>Araneomorphae</taxon>
        <taxon>Entelegynae</taxon>
        <taxon>Araneoidea</taxon>
        <taxon>Nephilidae</taxon>
        <taxon>Trichonephila</taxon>
        <taxon>Trichonephila inaurata</taxon>
    </lineage>
</organism>
<protein>
    <submittedName>
        <fullName evidence="1">Uncharacterized protein</fullName>
    </submittedName>
</protein>
<name>A0A8X6JVL1_9ARAC</name>
<keyword evidence="2" id="KW-1185">Reference proteome</keyword>
<evidence type="ECO:0000313" key="1">
    <source>
        <dbReference type="EMBL" id="GFS39283.1"/>
    </source>
</evidence>
<dbReference type="EMBL" id="BMAV01025187">
    <property type="protein sequence ID" value="GFS39283.1"/>
    <property type="molecule type" value="Genomic_DNA"/>
</dbReference>
<comment type="caution">
    <text evidence="1">The sequence shown here is derived from an EMBL/GenBank/DDBJ whole genome shotgun (WGS) entry which is preliminary data.</text>
</comment>
<dbReference type="AlphaFoldDB" id="A0A8X6JVL1"/>
<evidence type="ECO:0000313" key="2">
    <source>
        <dbReference type="Proteomes" id="UP000886998"/>
    </source>
</evidence>
<proteinExistence type="predicted"/>
<sequence>MGGEFLKNEQVTATYKPGLLTFGIDSTSPFAFRRLRGRVLLERFQNHRFLQMVGFLPNGIGNSTIPAFLGKSQGYCIRNRPLRIEPNECKRAILFWVFSRAHEPPKIDLYSYGEFLVRI</sequence>
<gene>
    <name evidence="1" type="ORF">TNIN_379261</name>
</gene>
<reference evidence="1" key="1">
    <citation type="submission" date="2020-08" db="EMBL/GenBank/DDBJ databases">
        <title>Multicomponent nature underlies the extraordinary mechanical properties of spider dragline silk.</title>
        <authorList>
            <person name="Kono N."/>
            <person name="Nakamura H."/>
            <person name="Mori M."/>
            <person name="Yoshida Y."/>
            <person name="Ohtoshi R."/>
            <person name="Malay A.D."/>
            <person name="Moran D.A.P."/>
            <person name="Tomita M."/>
            <person name="Numata K."/>
            <person name="Arakawa K."/>
        </authorList>
    </citation>
    <scope>NUCLEOTIDE SEQUENCE</scope>
</reference>
<dbReference type="Proteomes" id="UP000886998">
    <property type="component" value="Unassembled WGS sequence"/>
</dbReference>
<accession>A0A8X6JVL1</accession>